<gene>
    <name evidence="1" type="ORF">ZT3D7_G5760</name>
</gene>
<accession>A0A1X7RUH0</accession>
<dbReference type="Proteomes" id="UP000215127">
    <property type="component" value="Chromosome 5"/>
</dbReference>
<protein>
    <submittedName>
        <fullName evidence="1">Uncharacterized protein</fullName>
    </submittedName>
</protein>
<evidence type="ECO:0000313" key="2">
    <source>
        <dbReference type="Proteomes" id="UP000215127"/>
    </source>
</evidence>
<dbReference type="EMBL" id="LT853696">
    <property type="protein sequence ID" value="SMQ50607.1"/>
    <property type="molecule type" value="Genomic_DNA"/>
</dbReference>
<proteinExistence type="predicted"/>
<sequence>MATLNSKQLLHAAYDAYNDEDLVQCAAIARDLAADHNARIWRRTKALNLVAAATDCMIEAEKCYWEAEFMWSDLRHHWAGCPNERIQKPRIASLRLELDHLKWMLIEEEYEVDAWMKDDGNKARGDGRRWRYGMMVREESRVKAEASRKRKSWTRATG</sequence>
<organism evidence="1 2">
    <name type="scientific">Zymoseptoria tritici (strain ST99CH_3D7)</name>
    <dbReference type="NCBI Taxonomy" id="1276538"/>
    <lineage>
        <taxon>Eukaryota</taxon>
        <taxon>Fungi</taxon>
        <taxon>Dikarya</taxon>
        <taxon>Ascomycota</taxon>
        <taxon>Pezizomycotina</taxon>
        <taxon>Dothideomycetes</taxon>
        <taxon>Dothideomycetidae</taxon>
        <taxon>Mycosphaerellales</taxon>
        <taxon>Mycosphaerellaceae</taxon>
        <taxon>Zymoseptoria</taxon>
    </lineage>
</organism>
<keyword evidence="2" id="KW-1185">Reference proteome</keyword>
<name>A0A1X7RUH0_ZYMT9</name>
<dbReference type="AlphaFoldDB" id="A0A1X7RUH0"/>
<reference evidence="1 2" key="1">
    <citation type="submission" date="2016-06" db="EMBL/GenBank/DDBJ databases">
        <authorList>
            <person name="Kjaerup R.B."/>
            <person name="Dalgaard T.S."/>
            <person name="Juul-Madsen H.R."/>
        </authorList>
    </citation>
    <scope>NUCLEOTIDE SEQUENCE [LARGE SCALE GENOMIC DNA]</scope>
</reference>
<evidence type="ECO:0000313" key="1">
    <source>
        <dbReference type="EMBL" id="SMQ50607.1"/>
    </source>
</evidence>